<comment type="caution">
    <text evidence="4">The sequence shown here is derived from an EMBL/GenBank/DDBJ whole genome shotgun (WGS) entry which is preliminary data.</text>
</comment>
<dbReference type="Gene3D" id="1.25.40.10">
    <property type="entry name" value="Tetratricopeptide repeat domain"/>
    <property type="match status" value="2"/>
</dbReference>
<accession>A0A841H0Z8</accession>
<dbReference type="Pfam" id="PF14559">
    <property type="entry name" value="TPR_19"/>
    <property type="match status" value="1"/>
</dbReference>
<name>A0A841H0Z8_9BACT</name>
<feature type="repeat" description="TPR" evidence="3">
    <location>
        <begin position="42"/>
        <end position="75"/>
    </location>
</feature>
<sequence>MGTSFLSSEEYDELAHKYYDTGDYDQALDVLRDGIAQYPDSVLLQVGLGYTRIAREEYAWARQCFERALELDSEYEDAWVGLGETLLKFGRVEDALSCFAQIDEMGLGDDLELGLTVGRALYREGLFTDARARFAALSTSHADSAELAAARGYTLHALGDDLGARRELRRALKLDAELHEARIYLSHLLHDRGDLRGALTELEQVPPAEHWDTLSIWRYIELKTQLDGVTEDDGWFAPWRDTLAELDDEPDDVDHLLAEVEASFEGVVDEQAAAALELSAQMDFMMKVLGPNAPVPVAEPEAAAHRIRTAEGSVFEGSWDDIVGGMRDACGEPALSLGTFMRRAARQIHERTGRDVPSHSAEAFLKASARMGLLRIER</sequence>
<evidence type="ECO:0000256" key="1">
    <source>
        <dbReference type="ARBA" id="ARBA00022737"/>
    </source>
</evidence>
<dbReference type="SUPFAM" id="SSF48452">
    <property type="entry name" value="TPR-like"/>
    <property type="match status" value="1"/>
</dbReference>
<feature type="repeat" description="TPR" evidence="3">
    <location>
        <begin position="8"/>
        <end position="41"/>
    </location>
</feature>
<keyword evidence="2 3" id="KW-0802">TPR repeat</keyword>
<dbReference type="RefSeq" id="WP_170034878.1">
    <property type="nucleotide sequence ID" value="NZ_JABDTL010000001.1"/>
</dbReference>
<keyword evidence="5" id="KW-1185">Reference proteome</keyword>
<dbReference type="PROSITE" id="PS50005">
    <property type="entry name" value="TPR"/>
    <property type="match status" value="2"/>
</dbReference>
<keyword evidence="1" id="KW-0677">Repeat</keyword>
<dbReference type="PANTHER" id="PTHR45586:SF1">
    <property type="entry name" value="LIPOPOLYSACCHARIDE ASSEMBLY PROTEIN B"/>
    <property type="match status" value="1"/>
</dbReference>
<proteinExistence type="predicted"/>
<evidence type="ECO:0000313" key="4">
    <source>
        <dbReference type="EMBL" id="MBB6071634.1"/>
    </source>
</evidence>
<dbReference type="InterPro" id="IPR051012">
    <property type="entry name" value="CellSynth/LPSAsmb/PSIAsmb"/>
</dbReference>
<protein>
    <submittedName>
        <fullName evidence="4">Flp pilus assembly protein TadD</fullName>
    </submittedName>
</protein>
<dbReference type="InterPro" id="IPR019734">
    <property type="entry name" value="TPR_rpt"/>
</dbReference>
<reference evidence="4 5" key="1">
    <citation type="submission" date="2020-08" db="EMBL/GenBank/DDBJ databases">
        <title>Genomic Encyclopedia of Type Strains, Phase IV (KMG-IV): sequencing the most valuable type-strain genomes for metagenomic binning, comparative biology and taxonomic classification.</title>
        <authorList>
            <person name="Goeker M."/>
        </authorList>
    </citation>
    <scope>NUCLEOTIDE SEQUENCE [LARGE SCALE GENOMIC DNA]</scope>
    <source>
        <strain evidence="4 5">DSM 29007</strain>
    </source>
</reference>
<evidence type="ECO:0000313" key="5">
    <source>
        <dbReference type="Proteomes" id="UP000582837"/>
    </source>
</evidence>
<dbReference type="AlphaFoldDB" id="A0A841H0Z8"/>
<gene>
    <name evidence="4" type="ORF">HNQ61_003262</name>
</gene>
<dbReference type="InterPro" id="IPR011990">
    <property type="entry name" value="TPR-like_helical_dom_sf"/>
</dbReference>
<evidence type="ECO:0000256" key="2">
    <source>
        <dbReference type="ARBA" id="ARBA00022803"/>
    </source>
</evidence>
<dbReference type="Proteomes" id="UP000582837">
    <property type="component" value="Unassembled WGS sequence"/>
</dbReference>
<evidence type="ECO:0000256" key="3">
    <source>
        <dbReference type="PROSITE-ProRule" id="PRU00339"/>
    </source>
</evidence>
<dbReference type="SMART" id="SM00028">
    <property type="entry name" value="TPR"/>
    <property type="match status" value="4"/>
</dbReference>
<dbReference type="PANTHER" id="PTHR45586">
    <property type="entry name" value="TPR REPEAT-CONTAINING PROTEIN PA4667"/>
    <property type="match status" value="1"/>
</dbReference>
<dbReference type="EMBL" id="JACHIA010000009">
    <property type="protein sequence ID" value="MBB6071634.1"/>
    <property type="molecule type" value="Genomic_DNA"/>
</dbReference>
<organism evidence="4 5">
    <name type="scientific">Longimicrobium terrae</name>
    <dbReference type="NCBI Taxonomy" id="1639882"/>
    <lineage>
        <taxon>Bacteria</taxon>
        <taxon>Pseudomonadati</taxon>
        <taxon>Gemmatimonadota</taxon>
        <taxon>Longimicrobiia</taxon>
        <taxon>Longimicrobiales</taxon>
        <taxon>Longimicrobiaceae</taxon>
        <taxon>Longimicrobium</taxon>
    </lineage>
</organism>